<feature type="region of interest" description="Disordered" evidence="1">
    <location>
        <begin position="913"/>
        <end position="934"/>
    </location>
</feature>
<feature type="region of interest" description="Disordered" evidence="1">
    <location>
        <begin position="615"/>
        <end position="683"/>
    </location>
</feature>
<feature type="region of interest" description="Disordered" evidence="1">
    <location>
        <begin position="843"/>
        <end position="872"/>
    </location>
</feature>
<dbReference type="Pfam" id="PF01822">
    <property type="entry name" value="WSC"/>
    <property type="match status" value="1"/>
</dbReference>
<evidence type="ECO:0000256" key="1">
    <source>
        <dbReference type="SAM" id="MobiDB-lite"/>
    </source>
</evidence>
<reference evidence="4 5" key="1">
    <citation type="journal article" date="2013" name="PLoS Genet.">
        <title>Genomic mechanisms accounting for the adaptation to parasitism in nematode-trapping fungi.</title>
        <authorList>
            <person name="Meerupati T."/>
            <person name="Andersson K.M."/>
            <person name="Friman E."/>
            <person name="Kumar D."/>
            <person name="Tunlid A."/>
            <person name="Ahren D."/>
        </authorList>
    </citation>
    <scope>NUCLEOTIDE SEQUENCE [LARGE SCALE GENOMIC DNA]</scope>
    <source>
        <strain evidence="4 5">CBS 200.50</strain>
    </source>
</reference>
<sequence length="1102" mass="114246">MLFSLQIAAAAVISFAATVIAAPPEYSAAKGFHINKRYGAVSYGGKEYGCWCKDSCKSPFRPFRPYYQKGSRDKSGCYNKFADAPWILDYLDPFVPATNVTLGNCFAACKGYGTRYAGIGGDGKQCWCGNDLQGDEVSADKCGSACSGGGNTGCGGPAYFSVYEDSTFGPIGDPDEQISGYVNQGCYWDSPTPILMSLKDNSDNFNLPRFIKSWDLANLNIGYCWGALRGDAEVAGNPSACNTPCTGDPGNLCGGWWATHVYYNEALDSKEPCGVPPTAEPPAAAKSPVIVLKPGIVKTTTIRTRATKPFTSTKTPPGGKGTLTIIIGTLTKAGPNTAENTDGTVSMFTTIKTGGPKAGTSTIFPTDENGSTDIAGTGTKIVTTTTGAGAASKPASVSVFTTIKTGGPKAGIETLFPTDDEGNTDVAGTGTVVITTVTKAGAASKPASVSVFTTIKTGGPKAGIETLFPTDDEGNTDVAGTGTVVITTTTKSNGSNKGQLTTVTVTTPSDQEFTTTKSPAGGKGTVSIIIGSPTDVVDEGDPTPSIFTTIKTGGPKAGTSTIFPTDENGKTDASGTGTVIVTTFSPGASKPATPSIFSTITTTGPKLGTSTIFPTDDNGSTDPAGTGTVIVTNVGKKPYSGRPRPSDKGNNATPSIFSTVTTTGPTAGTSTIFPTDKNGKTDPAGTGKVIVTDAKPATPSIFSTITTTGPTPGTSTIFPTDEEGSTDPAGTGTVIVTDRGKGGRPKPPYTGRPNKDNNATPSIFSTIHTTGPTAGTSTIFPTDKNGKTNPAGTGTVIVTDAKPATPSIFSTITTTGPTPGTSTIFPIDEEGSTDPAGTGTVIVTNGGKGRGPRPPYTGKPGPKTSDKDNNATPSIFTTIQTGGPKAGTSTIFPVDDTGKTDAAGTGTVIVTTTTSPRQPANTDETQPTGDLPMPTGSICITPSPPDDVSKKYPGISFPLSLNPDTKDKMMAPMVSCHNDPAKFKAGYRFKFYAPKGAVCRIDYADKEVEVQFACWNGCIEQKKICYRDYAAKKYCRGKQCWEATVLKQHCDAQEKACKDANMEPVFKEKEVTTKICREYGKFPDLANEIDGSDGYFRRLRLF</sequence>
<feature type="compositionally biased region" description="Polar residues" evidence="1">
    <location>
        <begin position="648"/>
        <end position="657"/>
    </location>
</feature>
<keyword evidence="5" id="KW-1185">Reference proteome</keyword>
<feature type="signal peptide" evidence="2">
    <location>
        <begin position="1"/>
        <end position="21"/>
    </location>
</feature>
<comment type="caution">
    <text evidence="4">The sequence shown here is derived from an EMBL/GenBank/DDBJ whole genome shotgun (WGS) entry which is preliminary data.</text>
</comment>
<feature type="compositionally biased region" description="Low complexity" evidence="1">
    <location>
        <begin position="658"/>
        <end position="671"/>
    </location>
</feature>
<dbReference type="HOGENOM" id="CLU_282991_0_0_1"/>
<dbReference type="Proteomes" id="UP000015100">
    <property type="component" value="Unassembled WGS sequence"/>
</dbReference>
<evidence type="ECO:0000256" key="2">
    <source>
        <dbReference type="SAM" id="SignalP"/>
    </source>
</evidence>
<evidence type="ECO:0000313" key="5">
    <source>
        <dbReference type="Proteomes" id="UP000015100"/>
    </source>
</evidence>
<feature type="region of interest" description="Disordered" evidence="1">
    <location>
        <begin position="718"/>
        <end position="788"/>
    </location>
</feature>
<keyword evidence="2" id="KW-0732">Signal</keyword>
<proteinExistence type="predicted"/>
<gene>
    <name evidence="4" type="ORF">H072_5385</name>
</gene>
<dbReference type="InterPro" id="IPR002889">
    <property type="entry name" value="WSC_carb-bd"/>
</dbReference>
<dbReference type="PROSITE" id="PS51212">
    <property type="entry name" value="WSC"/>
    <property type="match status" value="1"/>
</dbReference>
<evidence type="ECO:0000259" key="3">
    <source>
        <dbReference type="PROSITE" id="PS51212"/>
    </source>
</evidence>
<dbReference type="AlphaFoldDB" id="S8AHY1"/>
<dbReference type="EMBL" id="AQGS01000282">
    <property type="protein sequence ID" value="EPS40746.1"/>
    <property type="molecule type" value="Genomic_DNA"/>
</dbReference>
<dbReference type="SMART" id="SM00321">
    <property type="entry name" value="WSC"/>
    <property type="match status" value="1"/>
</dbReference>
<feature type="compositionally biased region" description="Polar residues" evidence="1">
    <location>
        <begin position="756"/>
        <end position="780"/>
    </location>
</feature>
<evidence type="ECO:0000313" key="4">
    <source>
        <dbReference type="EMBL" id="EPS40746.1"/>
    </source>
</evidence>
<reference evidence="5" key="2">
    <citation type="submission" date="2013-04" db="EMBL/GenBank/DDBJ databases">
        <title>Genomic mechanisms accounting for the adaptation to parasitism in nematode-trapping fungi.</title>
        <authorList>
            <person name="Ahren D.G."/>
        </authorList>
    </citation>
    <scope>NUCLEOTIDE SEQUENCE [LARGE SCALE GENOMIC DNA]</scope>
    <source>
        <strain evidence="5">CBS 200.50</strain>
    </source>
</reference>
<feature type="domain" description="WSC" evidence="3">
    <location>
        <begin position="71"/>
        <end position="166"/>
    </location>
</feature>
<dbReference type="OrthoDB" id="5985073at2759"/>
<organism evidence="4 5">
    <name type="scientific">Dactylellina haptotyla (strain CBS 200.50)</name>
    <name type="common">Nematode-trapping fungus</name>
    <name type="synonym">Monacrosporium haptotylum</name>
    <dbReference type="NCBI Taxonomy" id="1284197"/>
    <lineage>
        <taxon>Eukaryota</taxon>
        <taxon>Fungi</taxon>
        <taxon>Dikarya</taxon>
        <taxon>Ascomycota</taxon>
        <taxon>Pezizomycotina</taxon>
        <taxon>Orbiliomycetes</taxon>
        <taxon>Orbiliales</taxon>
        <taxon>Orbiliaceae</taxon>
        <taxon>Dactylellina</taxon>
    </lineage>
</organism>
<feature type="compositionally biased region" description="Polar residues" evidence="1">
    <location>
        <begin position="915"/>
        <end position="928"/>
    </location>
</feature>
<protein>
    <recommendedName>
        <fullName evidence="3">WSC domain-containing protein</fullName>
    </recommendedName>
</protein>
<accession>S8AHY1</accession>
<name>S8AHY1_DACHA</name>
<feature type="chain" id="PRO_5004547787" description="WSC domain-containing protein" evidence="2">
    <location>
        <begin position="22"/>
        <end position="1102"/>
    </location>
</feature>
<dbReference type="STRING" id="1284197.S8AHY1"/>